<evidence type="ECO:0000313" key="5">
    <source>
        <dbReference type="Proteomes" id="UP000054632"/>
    </source>
</evidence>
<feature type="non-terminal residue" evidence="3">
    <location>
        <position position="1"/>
    </location>
</feature>
<evidence type="ECO:0000313" key="3">
    <source>
        <dbReference type="EMBL" id="KRY65641.1"/>
    </source>
</evidence>
<comment type="caution">
    <text evidence="3">The sequence shown here is derived from an EMBL/GenBank/DDBJ whole genome shotgun (WGS) entry which is preliminary data.</text>
</comment>
<dbReference type="PROSITE" id="PS00134">
    <property type="entry name" value="TRYPSIN_HIS"/>
    <property type="match status" value="1"/>
</dbReference>
<evidence type="ECO:0000256" key="1">
    <source>
        <dbReference type="ARBA" id="ARBA00023157"/>
    </source>
</evidence>
<accession>A0A0V1DVQ0</accession>
<dbReference type="FunFam" id="2.40.10.10:FF:000068">
    <property type="entry name" value="transmembrane protease serine 2"/>
    <property type="match status" value="1"/>
</dbReference>
<dbReference type="SMART" id="SM00020">
    <property type="entry name" value="Tryp_SPc"/>
    <property type="match status" value="1"/>
</dbReference>
<dbReference type="GO" id="GO:0004252">
    <property type="term" value="F:serine-type endopeptidase activity"/>
    <property type="evidence" value="ECO:0007669"/>
    <property type="project" value="InterPro"/>
</dbReference>
<sequence length="345" mass="37901">LMIEVIFVPVWWVNDVVELSEIVVPQFIGNSAELLNKLNFVFDMALQSSGRKWRTVDDGLCGRPKYNATFPDSANRITGGEQAIPHSHPWLVYISTKNTLDRCGGFILPSSEVNSSSYVLTAAHCVRNLINSDLIVTAGIHDISLTSENGRQVAHVSKIIKDSKYTPGNTKNRDYAVLVLSAPLQFTDYVLSVCLPDIYEYLEPRTACLVAGWGGIDGGVYKPKIEKVDGISRIILRELVPTTKLMQAVLKVSSNSFCEDESVFSTAFDSSINLCAGDVLGEKGINNLDSGGPLVCLKDGIWVAYGISVGRLYTHETQPSLFVKTSELLDFLKEVSESIIVKAKY</sequence>
<dbReference type="InterPro" id="IPR001314">
    <property type="entry name" value="Peptidase_S1A"/>
</dbReference>
<dbReference type="Pfam" id="PF00089">
    <property type="entry name" value="Trypsin"/>
    <property type="match status" value="1"/>
</dbReference>
<organism evidence="3 5">
    <name type="scientific">Trichinella pseudospiralis</name>
    <name type="common">Parasitic roundworm</name>
    <dbReference type="NCBI Taxonomy" id="6337"/>
    <lineage>
        <taxon>Eukaryota</taxon>
        <taxon>Metazoa</taxon>
        <taxon>Ecdysozoa</taxon>
        <taxon>Nematoda</taxon>
        <taxon>Enoplea</taxon>
        <taxon>Dorylaimia</taxon>
        <taxon>Trichinellida</taxon>
        <taxon>Trichinellidae</taxon>
        <taxon>Trichinella</taxon>
    </lineage>
</organism>
<dbReference type="Proteomes" id="UP000054826">
    <property type="component" value="Unassembled WGS sequence"/>
</dbReference>
<dbReference type="PANTHER" id="PTHR24252:SF18">
    <property type="entry name" value="OVOCHYMASE 1"/>
    <property type="match status" value="1"/>
</dbReference>
<dbReference type="EMBL" id="JYDV01000048">
    <property type="protein sequence ID" value="KRZ38229.1"/>
    <property type="molecule type" value="Genomic_DNA"/>
</dbReference>
<dbReference type="InterPro" id="IPR009003">
    <property type="entry name" value="Peptidase_S1_PA"/>
</dbReference>
<dbReference type="AlphaFoldDB" id="A0A0V1DVQ0"/>
<dbReference type="CDD" id="cd00190">
    <property type="entry name" value="Tryp_SPc"/>
    <property type="match status" value="1"/>
</dbReference>
<evidence type="ECO:0000313" key="6">
    <source>
        <dbReference type="Proteomes" id="UP000054826"/>
    </source>
</evidence>
<dbReference type="GO" id="GO:0006508">
    <property type="term" value="P:proteolysis"/>
    <property type="evidence" value="ECO:0007669"/>
    <property type="project" value="InterPro"/>
</dbReference>
<dbReference type="PANTHER" id="PTHR24252">
    <property type="entry name" value="ACROSIN-RELATED"/>
    <property type="match status" value="1"/>
</dbReference>
<dbReference type="Proteomes" id="UP000054632">
    <property type="component" value="Unassembled WGS sequence"/>
</dbReference>
<dbReference type="InterPro" id="IPR043504">
    <property type="entry name" value="Peptidase_S1_PA_chymotrypsin"/>
</dbReference>
<feature type="domain" description="Peptidase S1" evidence="2">
    <location>
        <begin position="77"/>
        <end position="337"/>
    </location>
</feature>
<keyword evidence="1" id="KW-1015">Disulfide bond</keyword>
<evidence type="ECO:0000259" key="2">
    <source>
        <dbReference type="PROSITE" id="PS50240"/>
    </source>
</evidence>
<gene>
    <name evidence="3" type="primary">Ctrb1</name>
    <name evidence="3" type="ORF">T4A_10520</name>
    <name evidence="4" type="ORF">T4C_12611</name>
</gene>
<name>A0A0V1DVQ0_TRIPS</name>
<dbReference type="PROSITE" id="PS50240">
    <property type="entry name" value="TRYPSIN_DOM"/>
    <property type="match status" value="1"/>
</dbReference>
<dbReference type="PRINTS" id="PR00722">
    <property type="entry name" value="CHYMOTRYPSIN"/>
</dbReference>
<dbReference type="InterPro" id="IPR018114">
    <property type="entry name" value="TRYPSIN_HIS"/>
</dbReference>
<dbReference type="SUPFAM" id="SSF50494">
    <property type="entry name" value="Trypsin-like serine proteases"/>
    <property type="match status" value="1"/>
</dbReference>
<reference evidence="5 6" key="1">
    <citation type="submission" date="2015-01" db="EMBL/GenBank/DDBJ databases">
        <title>Evolution of Trichinella species and genotypes.</title>
        <authorList>
            <person name="Korhonen P.K."/>
            <person name="Edoardo P."/>
            <person name="Giuseppe L.R."/>
            <person name="Gasser R.B."/>
        </authorList>
    </citation>
    <scope>NUCLEOTIDE SEQUENCE [LARGE SCALE GENOMIC DNA]</scope>
    <source>
        <strain evidence="3">ISS13</strain>
        <strain evidence="4">ISS176</strain>
    </source>
</reference>
<dbReference type="InterPro" id="IPR001254">
    <property type="entry name" value="Trypsin_dom"/>
</dbReference>
<proteinExistence type="predicted"/>
<dbReference type="EMBL" id="JYDR01000200">
    <property type="protein sequence ID" value="KRY65641.1"/>
    <property type="molecule type" value="Genomic_DNA"/>
</dbReference>
<evidence type="ECO:0000313" key="4">
    <source>
        <dbReference type="EMBL" id="KRZ38229.1"/>
    </source>
</evidence>
<protein>
    <submittedName>
        <fullName evidence="3">Chymotrypsinogen B</fullName>
    </submittedName>
</protein>
<dbReference type="Gene3D" id="2.40.10.10">
    <property type="entry name" value="Trypsin-like serine proteases"/>
    <property type="match status" value="1"/>
</dbReference>